<gene>
    <name evidence="4" type="ORF">X975_11176</name>
</gene>
<protein>
    <recommendedName>
        <fullName evidence="3">Peptidase M12A domain-containing protein</fullName>
    </recommendedName>
</protein>
<comment type="caution">
    <text evidence="2">Lacks conserved residue(s) required for the propagation of feature annotation.</text>
</comment>
<accession>A0A087UTQ1</accession>
<dbReference type="EMBL" id="KK121568">
    <property type="protein sequence ID" value="KFM80740.1"/>
    <property type="molecule type" value="Genomic_DNA"/>
</dbReference>
<dbReference type="STRING" id="407821.A0A087UTQ1"/>
<dbReference type="GO" id="GO:0006508">
    <property type="term" value="P:proteolysis"/>
    <property type="evidence" value="ECO:0007669"/>
    <property type="project" value="InterPro"/>
</dbReference>
<dbReference type="AlphaFoldDB" id="A0A087UTQ1"/>
<reference evidence="4 5" key="1">
    <citation type="submission" date="2013-11" db="EMBL/GenBank/DDBJ databases">
        <title>Genome sequencing of Stegodyphus mimosarum.</title>
        <authorList>
            <person name="Bechsgaard J."/>
        </authorList>
    </citation>
    <scope>NUCLEOTIDE SEQUENCE [LARGE SCALE GENOMIC DNA]</scope>
</reference>
<feature type="non-terminal residue" evidence="4">
    <location>
        <position position="89"/>
    </location>
</feature>
<evidence type="ECO:0000256" key="1">
    <source>
        <dbReference type="ARBA" id="ARBA00001947"/>
    </source>
</evidence>
<dbReference type="InterPro" id="IPR001506">
    <property type="entry name" value="Peptidase_M12A"/>
</dbReference>
<dbReference type="PROSITE" id="PS51864">
    <property type="entry name" value="ASTACIN"/>
    <property type="match status" value="1"/>
</dbReference>
<dbReference type="OrthoDB" id="6418046at2759"/>
<keyword evidence="5" id="KW-1185">Reference proteome</keyword>
<dbReference type="GO" id="GO:0004222">
    <property type="term" value="F:metalloendopeptidase activity"/>
    <property type="evidence" value="ECO:0007669"/>
    <property type="project" value="InterPro"/>
</dbReference>
<name>A0A087UTQ1_STEMI</name>
<evidence type="ECO:0000256" key="2">
    <source>
        <dbReference type="PROSITE-ProRule" id="PRU01211"/>
    </source>
</evidence>
<proteinExistence type="predicted"/>
<evidence type="ECO:0000313" key="5">
    <source>
        <dbReference type="Proteomes" id="UP000054359"/>
    </source>
</evidence>
<sequence>MKAKEDLRELANDKLLLFGGNPSFTETGERIVEGDIVVPKYADDHKELSHRKGTINLLSLWSRATVYYTLHYSLNPLGRRMIREAMEHW</sequence>
<comment type="cofactor">
    <cofactor evidence="1">
        <name>Zn(2+)</name>
        <dbReference type="ChEBI" id="CHEBI:29105"/>
    </cofactor>
</comment>
<evidence type="ECO:0000313" key="4">
    <source>
        <dbReference type="EMBL" id="KFM80740.1"/>
    </source>
</evidence>
<evidence type="ECO:0000259" key="3">
    <source>
        <dbReference type="PROSITE" id="PS51864"/>
    </source>
</evidence>
<organism evidence="4 5">
    <name type="scientific">Stegodyphus mimosarum</name>
    <name type="common">African social velvet spider</name>
    <dbReference type="NCBI Taxonomy" id="407821"/>
    <lineage>
        <taxon>Eukaryota</taxon>
        <taxon>Metazoa</taxon>
        <taxon>Ecdysozoa</taxon>
        <taxon>Arthropoda</taxon>
        <taxon>Chelicerata</taxon>
        <taxon>Arachnida</taxon>
        <taxon>Araneae</taxon>
        <taxon>Araneomorphae</taxon>
        <taxon>Entelegynae</taxon>
        <taxon>Eresoidea</taxon>
        <taxon>Eresidae</taxon>
        <taxon>Stegodyphus</taxon>
    </lineage>
</organism>
<dbReference type="Gene3D" id="3.40.390.10">
    <property type="entry name" value="Collagenase (Catalytic Domain)"/>
    <property type="match status" value="1"/>
</dbReference>
<dbReference type="InterPro" id="IPR024079">
    <property type="entry name" value="MetalloPept_cat_dom_sf"/>
</dbReference>
<feature type="domain" description="Peptidase M12A" evidence="3">
    <location>
        <begin position="52"/>
        <end position="89"/>
    </location>
</feature>
<dbReference type="Proteomes" id="UP000054359">
    <property type="component" value="Unassembled WGS sequence"/>
</dbReference>